<evidence type="ECO:0000313" key="1">
    <source>
        <dbReference type="EMBL" id="KIQ65652.1"/>
    </source>
</evidence>
<dbReference type="STRING" id="2064.TR51_17770"/>
<comment type="caution">
    <text evidence="1">The sequence shown here is derived from an EMBL/GenBank/DDBJ whole genome shotgun (WGS) entry which is preliminary data.</text>
</comment>
<reference evidence="1 2" key="1">
    <citation type="submission" date="2015-02" db="EMBL/GenBank/DDBJ databases">
        <title>Draft genome sequence of Kitasatospora griseola MF730-N6, a bafilomycin, terpentecin and satosporin producer.</title>
        <authorList>
            <person name="Arens J.C."/>
            <person name="Haltli B."/>
            <person name="Kerr R.G."/>
        </authorList>
    </citation>
    <scope>NUCLEOTIDE SEQUENCE [LARGE SCALE GENOMIC DNA]</scope>
    <source>
        <strain evidence="1 2">MF730-N6</strain>
    </source>
</reference>
<dbReference type="SUPFAM" id="SSF82171">
    <property type="entry name" value="DPP6 N-terminal domain-like"/>
    <property type="match status" value="1"/>
</dbReference>
<proteinExistence type="predicted"/>
<keyword evidence="2" id="KW-1185">Reference proteome</keyword>
<evidence type="ECO:0000313" key="2">
    <source>
        <dbReference type="Proteomes" id="UP000032066"/>
    </source>
</evidence>
<dbReference type="OrthoDB" id="4454357at2"/>
<dbReference type="Proteomes" id="UP000032066">
    <property type="component" value="Unassembled WGS sequence"/>
</dbReference>
<accession>A0A0D0PZE0</accession>
<dbReference type="RefSeq" id="WP_043911975.1">
    <property type="nucleotide sequence ID" value="NZ_JXZB01000002.1"/>
</dbReference>
<sequence length="358" mass="38624">MAGEQPTVEAVLRGAVALPGGRELVNGVGVEGRAGSRRAVLLDGARLTVFDLDAVFDGRMEPSVVFPLPWPGWTGGVHTVSPDGSFAVFSGQRAVRAVNSDGTTRWEHPHPCWGPELGHPHSGDEQEVCAGSEQGSCWVSDDGRVVWAHTPASSGDDYPEEWVVLDAVDGRPLARQPLESVASASHHRSHPDSGRVGLCVGMGQDGVGLYWAHWDGERLRDVQLDEAGERILMDVHPDRPAYLTVDQGGWDVQLHGLDGTTLAEGAAPPAADPDDPPCWDWYCGFVDPHTVLASTLDCDDDHGAHWLLDTATLTPRHRITYPDARTPGYARPLGDGTWLTFDDRSGLLHRWSATPPMG</sequence>
<dbReference type="PATRIC" id="fig|2064.6.peg.3812"/>
<protein>
    <submittedName>
        <fullName evidence="1">Uncharacterized protein</fullName>
    </submittedName>
</protein>
<gene>
    <name evidence="1" type="ORF">TR51_17770</name>
</gene>
<organism evidence="1 2">
    <name type="scientific">Kitasatospora griseola</name>
    <name type="common">Streptomyces griseolosporeus</name>
    <dbReference type="NCBI Taxonomy" id="2064"/>
    <lineage>
        <taxon>Bacteria</taxon>
        <taxon>Bacillati</taxon>
        <taxon>Actinomycetota</taxon>
        <taxon>Actinomycetes</taxon>
        <taxon>Kitasatosporales</taxon>
        <taxon>Streptomycetaceae</taxon>
        <taxon>Kitasatospora</taxon>
    </lineage>
</organism>
<name>A0A0D0PZE0_KITGR</name>
<dbReference type="EMBL" id="JXZB01000002">
    <property type="protein sequence ID" value="KIQ65652.1"/>
    <property type="molecule type" value="Genomic_DNA"/>
</dbReference>
<dbReference type="AlphaFoldDB" id="A0A0D0PZE0"/>